<evidence type="ECO:0000259" key="2">
    <source>
        <dbReference type="PROSITE" id="PS50127"/>
    </source>
</evidence>
<feature type="compositionally biased region" description="Low complexity" evidence="1">
    <location>
        <begin position="58"/>
        <end position="68"/>
    </location>
</feature>
<dbReference type="OrthoDB" id="5596422at2759"/>
<dbReference type="SUPFAM" id="SSF54495">
    <property type="entry name" value="UBC-like"/>
    <property type="match status" value="1"/>
</dbReference>
<organism evidence="3 4">
    <name type="scientific">Coemansia guatemalensis</name>
    <dbReference type="NCBI Taxonomy" id="2761395"/>
    <lineage>
        <taxon>Eukaryota</taxon>
        <taxon>Fungi</taxon>
        <taxon>Fungi incertae sedis</taxon>
        <taxon>Zoopagomycota</taxon>
        <taxon>Kickxellomycotina</taxon>
        <taxon>Kickxellomycetes</taxon>
        <taxon>Kickxellales</taxon>
        <taxon>Kickxellaceae</taxon>
        <taxon>Coemansia</taxon>
    </lineage>
</organism>
<feature type="domain" description="UBC core" evidence="2">
    <location>
        <begin position="152"/>
        <end position="306"/>
    </location>
</feature>
<dbReference type="AlphaFoldDB" id="A0A9W8HS67"/>
<evidence type="ECO:0000313" key="3">
    <source>
        <dbReference type="EMBL" id="KAJ2799622.1"/>
    </source>
</evidence>
<dbReference type="CDD" id="cd23814">
    <property type="entry name" value="UEV_AKTIP"/>
    <property type="match status" value="1"/>
</dbReference>
<dbReference type="InterPro" id="IPR000608">
    <property type="entry name" value="UBC"/>
</dbReference>
<dbReference type="InterPro" id="IPR016135">
    <property type="entry name" value="UBQ-conjugating_enzyme/RWD"/>
</dbReference>
<dbReference type="Proteomes" id="UP001140094">
    <property type="component" value="Unassembled WGS sequence"/>
</dbReference>
<reference evidence="3" key="1">
    <citation type="submission" date="2022-07" db="EMBL/GenBank/DDBJ databases">
        <title>Phylogenomic reconstructions and comparative analyses of Kickxellomycotina fungi.</title>
        <authorList>
            <person name="Reynolds N.K."/>
            <person name="Stajich J.E."/>
            <person name="Barry K."/>
            <person name="Grigoriev I.V."/>
            <person name="Crous P."/>
            <person name="Smith M.E."/>
        </authorList>
    </citation>
    <scope>NUCLEOTIDE SEQUENCE</scope>
    <source>
        <strain evidence="3">NRRL 1565</strain>
    </source>
</reference>
<dbReference type="EMBL" id="JANBUO010001144">
    <property type="protein sequence ID" value="KAJ2799622.1"/>
    <property type="molecule type" value="Genomic_DNA"/>
</dbReference>
<proteinExistence type="predicted"/>
<evidence type="ECO:0000313" key="4">
    <source>
        <dbReference type="Proteomes" id="UP001140094"/>
    </source>
</evidence>
<protein>
    <recommendedName>
        <fullName evidence="2">UBC core domain-containing protein</fullName>
    </recommendedName>
</protein>
<feature type="region of interest" description="Disordered" evidence="1">
    <location>
        <begin position="105"/>
        <end position="133"/>
    </location>
</feature>
<keyword evidence="4" id="KW-1185">Reference proteome</keyword>
<dbReference type="Pfam" id="PF00179">
    <property type="entry name" value="UQ_con"/>
    <property type="match status" value="1"/>
</dbReference>
<evidence type="ECO:0000256" key="1">
    <source>
        <dbReference type="SAM" id="MobiDB-lite"/>
    </source>
</evidence>
<dbReference type="PROSITE" id="PS50127">
    <property type="entry name" value="UBC_2"/>
    <property type="match status" value="1"/>
</dbReference>
<accession>A0A9W8HS67</accession>
<feature type="compositionally biased region" description="Basic and acidic residues" evidence="1">
    <location>
        <begin position="116"/>
        <end position="133"/>
    </location>
</feature>
<feature type="region of interest" description="Disordered" evidence="1">
    <location>
        <begin position="1"/>
        <end position="74"/>
    </location>
</feature>
<comment type="caution">
    <text evidence="3">The sequence shown here is derived from an EMBL/GenBank/DDBJ whole genome shotgun (WGS) entry which is preliminary data.</text>
</comment>
<sequence length="351" mass="39628">MDSQSTLFETPTRKPTTRFRDREGGAQKQALAGSTKSPSQRLKDLFFATYTGAGGSTGAQSSQKSSQGRDMASLTSAALQTPTKMPQAAATAQGGRVLTETDDMEVDEPAAQGPSERSDRDSEEWHMKEEDLRGPAVPLAITTTGRFYSEHMRRCELRIELMGLSALGHNPRGVYVMPSLGSINVWYGVMFVKRGYWRDAVIRFRIDIPREYPRTHPVITMGTSVSHPLVRLEDGRFGLEQQFPQWTAYSDYIYHALHYLKNAFKNRVLKQLQPRDCYNIGAYMKFKSDLPQFREHARIDSMKSRLPESLFKTQPPDCPIVFSPLSDEQYEGTMQQMRAFVAATKPAQTVH</sequence>
<gene>
    <name evidence="3" type="ORF">H4R20_004364</name>
</gene>
<dbReference type="Gene3D" id="3.10.110.10">
    <property type="entry name" value="Ubiquitin Conjugating Enzyme"/>
    <property type="match status" value="1"/>
</dbReference>
<name>A0A9W8HS67_9FUNG</name>